<dbReference type="Gene3D" id="1.10.1330.10">
    <property type="entry name" value="Dockerin domain"/>
    <property type="match status" value="1"/>
</dbReference>
<organism evidence="4 5">
    <name type="scientific">Ruminococcus albus 8</name>
    <dbReference type="NCBI Taxonomy" id="246199"/>
    <lineage>
        <taxon>Bacteria</taxon>
        <taxon>Bacillati</taxon>
        <taxon>Bacillota</taxon>
        <taxon>Clostridia</taxon>
        <taxon>Eubacteriales</taxon>
        <taxon>Oscillospiraceae</taxon>
        <taxon>Ruminococcus</taxon>
    </lineage>
</organism>
<keyword evidence="2" id="KW-0732">Signal</keyword>
<name>E9SFI9_RUMAL</name>
<evidence type="ECO:0000256" key="1">
    <source>
        <dbReference type="SAM" id="MobiDB-lite"/>
    </source>
</evidence>
<dbReference type="Pfam" id="PF13306">
    <property type="entry name" value="LRR_5"/>
    <property type="match status" value="8"/>
</dbReference>
<feature type="domain" description="Dockerin" evidence="3">
    <location>
        <begin position="1775"/>
        <end position="1841"/>
    </location>
</feature>
<dbReference type="SUPFAM" id="SSF52058">
    <property type="entry name" value="L domain-like"/>
    <property type="match status" value="4"/>
</dbReference>
<dbReference type="GO" id="GO:0000272">
    <property type="term" value="P:polysaccharide catabolic process"/>
    <property type="evidence" value="ECO:0007669"/>
    <property type="project" value="InterPro"/>
</dbReference>
<dbReference type="InterPro" id="IPR002105">
    <property type="entry name" value="Dockerin_1_rpt"/>
</dbReference>
<keyword evidence="5" id="KW-1185">Reference proteome</keyword>
<dbReference type="eggNOG" id="COG5492">
    <property type="taxonomic scope" value="Bacteria"/>
</dbReference>
<dbReference type="Proteomes" id="UP000004259">
    <property type="component" value="Unassembled WGS sequence"/>
</dbReference>
<feature type="chain" id="PRO_5039657891" evidence="2">
    <location>
        <begin position="20"/>
        <end position="1841"/>
    </location>
</feature>
<dbReference type="OrthoDB" id="1818442at2"/>
<gene>
    <name evidence="4" type="ORF">CUS_5255</name>
</gene>
<sequence>MIKKRIAAGLAALLMTFGAAPVPEIAQVLPFANPIVVQAASFKAVSADKMMAASVDTAKMTITFTPTMLFFDDVKLSKEIHFDITGYKSEMFSKLQAEMDKSQKEEDHVELNECKIVLAKPSDGSLSSLVNLSQVYFEDGFINEVGASLFSGCKNLQYAVFGDSITSIGNSAFSSCANFVGSNRDNTLQLNNVTAIGSGSFSSCPFIEHINFNGVIKTIGTSAFANCKALKELDFPKTLDIIDANAFTGCAQLARVDFADGTYVDNIGANAFASDVMLKTVDFGSGTIVRSIYSSAFSKDTMLQELIVDGDEEHNTLPNGLEYMGPSVFSGDTALQSFIVPDSLPALPNQTFSGCTALKTVWFGNELGTNSQCELIGAGAFTGCTVLNSIILPDSVTSIGGSAFQNCKSLEKLVVSDSLNYIDGSTSFNDKDEEYKYEHPIDSSTPDPDDTSNGGTFSGCPLIAIYPRADMANAENDWLSYKDKVKLPETVVTVPSQCFMNDTGLTEIYLADVISVGQSAMQGCTSLKFINFPTRVIYMNKSVLQGCTSLKDIKVSPKLGAIMDNACSGCTSLETLTPDDGTSVYDYTLQFPATCGGVQSNAFNGCKSFRYINILTDNKGYTNFGVIGEAAFKGCESIIGSNYNNVANDTVSLPDQLVVVQKSAFENCLNMGHIVLNGDVSTIADSAFAGCAALESIQVSDSVRQVGASAFKNCTSLTEMPRTVDGMPALSNLSVINVSTFENCAALKEAYIPANITMIESSAFKGCSLMESVQWEEGSKLEQIGDSAFSGCIKLMRFSSDYDGNKTNFPNSLITIKKNAFEKCALEDITIVRPAKSGSSNIIEGSAFSNNTSLVRADLSGSNMPSIAQNLFSGCTGLETVLIPDDTITVIDANAFNNCYRLHTFGTVSDPEGVYVIPEKVVTIGSGAFTNNYCMQRISFPSTASVIQLNMFNLTVKEEDIVNNGYTPIEYIEVADANSNYSSKDGVLYNKDGSVLYVYPLMKQDEIFTIPDDVKTINTNAMMSAYYLKGVELNKDLAEIKDKALYNCRLLEFVDFGKNYNVKIGSSAFTATKTATKKVLLYGASPCTAKNYANANSSAVIFVDAAAELNILDKNGRDFDVRRVSTGDNTYQLKISQTNAQGNAADDKLNWSSDNTDVAEVDELGKVTVKKAGNVNITVTNGRGTVSDTVTLSVFEQLKVELDPEEFYYDGEAKIPDVIVSSGSTVLTEGKDYTVTVKDNVKVGNGKVTVVGSENYPETVETVFKINRADINNCDVVLSPESFSYDGTDKEPEVKVYNNGVLLRENTDYTVKFENNVNAGVASVVIAGKNSYGNTKTVDFEIEKTPVSALEVTLNPDSFNYDGNAKEPAVAVTNNGKRLTEGTDYRMTVTDNINAGKGIVTIEGLGGYEGSREIKFDISKTDISKFSASVQYSQVVYDGTEKTPTVKVRSAGGYLTQDKDYTLTFNNNLNCGTAEVIIDGIGGYEGQIIKTFKINKAEISSAKITVDSGRYVYDGTAFEPKVTVAGVKSSDYTVNYYRNVDAGTAIIEIVGENNFGGKVSKTFEIQPADITKHTVELSQNSFEYDGTAKTPTVTIKGLTEGKDFNVNYKNNVQRGTATIEIEGIKNYTGSMTAEFDITERTMDGCVLTLDADDAEYTGREIKPAVTVMDGDTKLVEGTDYKVTYTGNIEPGTAKVTVEGIGRYSGTLTKEFTIKADDSSKPDDTSSKPDDTSSKPDDSSSKPDDSSSKPDDTSSKPDDPSDTDDSSEGDTPDQPKDMVKGDVNGDGVVNVTDISKVAAHVKGVKKLSEEMQKLADVNGDGVVNVTDISKIAAHVKGVKKLK</sequence>
<feature type="compositionally biased region" description="Acidic residues" evidence="1">
    <location>
        <begin position="1759"/>
        <end position="1770"/>
    </location>
</feature>
<reference evidence="4 5" key="1">
    <citation type="submission" date="2011-02" db="EMBL/GenBank/DDBJ databases">
        <authorList>
            <person name="Nelson K.E."/>
            <person name="Sutton G."/>
            <person name="Torralba M."/>
            <person name="Durkin S."/>
            <person name="Harkins D."/>
            <person name="Montgomery R."/>
            <person name="Ziemer C."/>
            <person name="Klaassens E."/>
            <person name="Ocuiv P."/>
            <person name="Morrison M."/>
        </authorList>
    </citation>
    <scope>NUCLEOTIDE SEQUENCE [LARGE SCALE GENOMIC DNA]</scope>
    <source>
        <strain evidence="4 5">8</strain>
    </source>
</reference>
<dbReference type="STRING" id="246199.CUS_5255"/>
<dbReference type="InterPro" id="IPR036439">
    <property type="entry name" value="Dockerin_dom_sf"/>
</dbReference>
<evidence type="ECO:0000313" key="4">
    <source>
        <dbReference type="EMBL" id="EGC01950.1"/>
    </source>
</evidence>
<dbReference type="PROSITE" id="PS00018">
    <property type="entry name" value="EF_HAND_1"/>
    <property type="match status" value="1"/>
</dbReference>
<dbReference type="SMART" id="SM00635">
    <property type="entry name" value="BID_2"/>
    <property type="match status" value="1"/>
</dbReference>
<dbReference type="Pfam" id="PF02368">
    <property type="entry name" value="Big_2"/>
    <property type="match status" value="1"/>
</dbReference>
<dbReference type="Pfam" id="PF00404">
    <property type="entry name" value="Dockerin_1"/>
    <property type="match status" value="1"/>
</dbReference>
<feature type="region of interest" description="Disordered" evidence="1">
    <location>
        <begin position="1714"/>
        <end position="1786"/>
    </location>
</feature>
<dbReference type="SUPFAM" id="SSF49373">
    <property type="entry name" value="Invasin/intimin cell-adhesion fragments"/>
    <property type="match status" value="1"/>
</dbReference>
<dbReference type="CDD" id="cd14256">
    <property type="entry name" value="Dockerin_I"/>
    <property type="match status" value="1"/>
</dbReference>
<feature type="region of interest" description="Disordered" evidence="1">
    <location>
        <begin position="433"/>
        <end position="453"/>
    </location>
</feature>
<dbReference type="PANTHER" id="PTHR45661">
    <property type="entry name" value="SURFACE ANTIGEN"/>
    <property type="match status" value="1"/>
</dbReference>
<dbReference type="EMBL" id="ADKM02000118">
    <property type="protein sequence ID" value="EGC01950.1"/>
    <property type="molecule type" value="Genomic_DNA"/>
</dbReference>
<dbReference type="InterPro" id="IPR008964">
    <property type="entry name" value="Invasin/intimin_cell_adhesion"/>
</dbReference>
<dbReference type="PANTHER" id="PTHR45661:SF3">
    <property type="entry name" value="IG-LIKE DOMAIN-CONTAINING PROTEIN"/>
    <property type="match status" value="1"/>
</dbReference>
<dbReference type="InterPro" id="IPR026906">
    <property type="entry name" value="LRR_5"/>
</dbReference>
<comment type="caution">
    <text evidence="4">The sequence shown here is derived from an EMBL/GenBank/DDBJ whole genome shotgun (WGS) entry which is preliminary data.</text>
</comment>
<dbReference type="RefSeq" id="WP_002851839.1">
    <property type="nucleotide sequence ID" value="NZ_ADKM02000118.1"/>
</dbReference>
<dbReference type="InterPro" id="IPR016134">
    <property type="entry name" value="Dockerin_dom"/>
</dbReference>
<dbReference type="GO" id="GO:0004553">
    <property type="term" value="F:hydrolase activity, hydrolyzing O-glycosyl compounds"/>
    <property type="evidence" value="ECO:0007669"/>
    <property type="project" value="InterPro"/>
</dbReference>
<dbReference type="InterPro" id="IPR018247">
    <property type="entry name" value="EF_Hand_1_Ca_BS"/>
</dbReference>
<feature type="compositionally biased region" description="Basic and acidic residues" evidence="1">
    <location>
        <begin position="1714"/>
        <end position="1758"/>
    </location>
</feature>
<dbReference type="InterPro" id="IPR003343">
    <property type="entry name" value="Big_2"/>
</dbReference>
<evidence type="ECO:0000259" key="3">
    <source>
        <dbReference type="PROSITE" id="PS51766"/>
    </source>
</evidence>
<dbReference type="Gene3D" id="2.60.40.1080">
    <property type="match status" value="1"/>
</dbReference>
<dbReference type="Gene3D" id="3.80.10.10">
    <property type="entry name" value="Ribonuclease Inhibitor"/>
    <property type="match status" value="6"/>
</dbReference>
<dbReference type="eggNOG" id="COG4886">
    <property type="taxonomic scope" value="Bacteria"/>
</dbReference>
<dbReference type="eggNOG" id="COG3209">
    <property type="taxonomic scope" value="Bacteria"/>
</dbReference>
<proteinExistence type="predicted"/>
<dbReference type="InterPro" id="IPR053139">
    <property type="entry name" value="Surface_bspA-like"/>
</dbReference>
<dbReference type="InterPro" id="IPR032675">
    <property type="entry name" value="LRR_dom_sf"/>
</dbReference>
<accession>E9SFI9</accession>
<feature type="signal peptide" evidence="2">
    <location>
        <begin position="1"/>
        <end position="19"/>
    </location>
</feature>
<dbReference type="PROSITE" id="PS51766">
    <property type="entry name" value="DOCKERIN"/>
    <property type="match status" value="1"/>
</dbReference>
<evidence type="ECO:0000313" key="5">
    <source>
        <dbReference type="Proteomes" id="UP000004259"/>
    </source>
</evidence>
<evidence type="ECO:0000256" key="2">
    <source>
        <dbReference type="SAM" id="SignalP"/>
    </source>
</evidence>
<dbReference type="SUPFAM" id="SSF63446">
    <property type="entry name" value="Type I dockerin domain"/>
    <property type="match status" value="1"/>
</dbReference>
<protein>
    <submittedName>
        <fullName evidence="4">Dockerin type I repeat protein</fullName>
    </submittedName>
</protein>